<evidence type="ECO:0000256" key="2">
    <source>
        <dbReference type="SAM" id="MobiDB-lite"/>
    </source>
</evidence>
<accession>A0ABQ4Y8L0</accession>
<feature type="compositionally biased region" description="Low complexity" evidence="2">
    <location>
        <begin position="244"/>
        <end position="255"/>
    </location>
</feature>
<organism evidence="3 4">
    <name type="scientific">Tanacetum coccineum</name>
    <dbReference type="NCBI Taxonomy" id="301880"/>
    <lineage>
        <taxon>Eukaryota</taxon>
        <taxon>Viridiplantae</taxon>
        <taxon>Streptophyta</taxon>
        <taxon>Embryophyta</taxon>
        <taxon>Tracheophyta</taxon>
        <taxon>Spermatophyta</taxon>
        <taxon>Magnoliopsida</taxon>
        <taxon>eudicotyledons</taxon>
        <taxon>Gunneridae</taxon>
        <taxon>Pentapetalae</taxon>
        <taxon>asterids</taxon>
        <taxon>campanulids</taxon>
        <taxon>Asterales</taxon>
        <taxon>Asteraceae</taxon>
        <taxon>Asteroideae</taxon>
        <taxon>Anthemideae</taxon>
        <taxon>Anthemidinae</taxon>
        <taxon>Tanacetum</taxon>
    </lineage>
</organism>
<feature type="compositionally biased region" description="Basic and acidic residues" evidence="2">
    <location>
        <begin position="229"/>
        <end position="243"/>
    </location>
</feature>
<feature type="compositionally biased region" description="Acidic residues" evidence="2">
    <location>
        <begin position="475"/>
        <end position="488"/>
    </location>
</feature>
<reference evidence="3" key="2">
    <citation type="submission" date="2022-01" db="EMBL/GenBank/DDBJ databases">
        <authorList>
            <person name="Yamashiro T."/>
            <person name="Shiraishi A."/>
            <person name="Satake H."/>
            <person name="Nakayama K."/>
        </authorList>
    </citation>
    <scope>NUCLEOTIDE SEQUENCE</scope>
</reference>
<feature type="region of interest" description="Disordered" evidence="2">
    <location>
        <begin position="206"/>
        <end position="255"/>
    </location>
</feature>
<dbReference type="Proteomes" id="UP001151760">
    <property type="component" value="Unassembled WGS sequence"/>
</dbReference>
<proteinExistence type="predicted"/>
<feature type="region of interest" description="Disordered" evidence="2">
    <location>
        <begin position="55"/>
        <end position="96"/>
    </location>
</feature>
<evidence type="ECO:0000256" key="1">
    <source>
        <dbReference type="SAM" id="Coils"/>
    </source>
</evidence>
<keyword evidence="1" id="KW-0175">Coiled coil</keyword>
<evidence type="ECO:0000313" key="4">
    <source>
        <dbReference type="Proteomes" id="UP001151760"/>
    </source>
</evidence>
<feature type="compositionally biased region" description="Low complexity" evidence="2">
    <location>
        <begin position="433"/>
        <end position="447"/>
    </location>
</feature>
<protein>
    <submittedName>
        <fullName evidence="3">Uncharacterized protein</fullName>
    </submittedName>
</protein>
<feature type="compositionally biased region" description="Basic and acidic residues" evidence="2">
    <location>
        <begin position="459"/>
        <end position="473"/>
    </location>
</feature>
<dbReference type="EMBL" id="BQNB010010141">
    <property type="protein sequence ID" value="GJS73257.1"/>
    <property type="molecule type" value="Genomic_DNA"/>
</dbReference>
<name>A0ABQ4Y8L0_9ASTR</name>
<evidence type="ECO:0000313" key="3">
    <source>
        <dbReference type="EMBL" id="GJS73257.1"/>
    </source>
</evidence>
<feature type="compositionally biased region" description="Acidic residues" evidence="2">
    <location>
        <begin position="211"/>
        <end position="228"/>
    </location>
</feature>
<comment type="caution">
    <text evidence="3">The sequence shown here is derived from an EMBL/GenBank/DDBJ whole genome shotgun (WGS) entry which is preliminary data.</text>
</comment>
<feature type="compositionally biased region" description="Basic and acidic residues" evidence="2">
    <location>
        <begin position="413"/>
        <end position="425"/>
    </location>
</feature>
<reference evidence="3" key="1">
    <citation type="journal article" date="2022" name="Int. J. Mol. Sci.">
        <title>Draft Genome of Tanacetum Coccineum: Genomic Comparison of Closely Related Tanacetum-Family Plants.</title>
        <authorList>
            <person name="Yamashiro T."/>
            <person name="Shiraishi A."/>
            <person name="Nakayama K."/>
            <person name="Satake H."/>
        </authorList>
    </citation>
    <scope>NUCLEOTIDE SEQUENCE</scope>
</reference>
<feature type="region of interest" description="Disordered" evidence="2">
    <location>
        <begin position="413"/>
        <end position="497"/>
    </location>
</feature>
<gene>
    <name evidence="3" type="ORF">Tco_0706098</name>
</gene>
<feature type="compositionally biased region" description="Polar residues" evidence="2">
    <location>
        <begin position="79"/>
        <end position="89"/>
    </location>
</feature>
<keyword evidence="4" id="KW-1185">Reference proteome</keyword>
<feature type="region of interest" description="Disordered" evidence="2">
    <location>
        <begin position="130"/>
        <end position="150"/>
    </location>
</feature>
<feature type="coiled-coil region" evidence="1">
    <location>
        <begin position="327"/>
        <end position="354"/>
    </location>
</feature>
<sequence length="856" mass="95977">MMHKMKEGYGDGELTIYPTQVFSVNNWALKPNQPEEPPFTTHMLAICSADKPVLGHGLNPSQPPVSTPVDTRMHKEDQQATGGPTSLGVTSEARPNPQLSSVMSAFNLNEPIYSASFIIHSKSASGNDALAASTAEADPGNSAPSTDPHVLADQTKSVSEGLETVLTQSITGKWASSVASQIEEETSSTIKLEDLAKLVSHVQPCFKDLDSPEDDPVIVVDDSDEDKDDEVHATKNVEIKDTSVPKSSSPRSSQVQELTNQVLILQSQKYKLELEKNKAKAEVALLKVQPSFPNVEQLKELLVKSLKTEFSNIISAHDFSSSLPTELKDLAFKFDELTEEVKGLKKKVHELEIKLPGDLKEIPTKLEDFTKTVTIASVQAKLKTLDALPGLLLNVTKVLNKFDQLFQRRAENNAEDNLNKNKPETKTTPPPISSVITTTTTQIQSPSLQPPPKRSSQPEGEHIKEDKGKKALSLEEAEKESTDSDFDDETHVTSSMVEPSMTKKLKKFDFITKDGRHIYLTEEEINHQKKLEEDAKAKAAKQEGEVRKAELVDLLGPEVVKNYYNDKLHYDKYYDKMLNRIAISRITNYDVFTRKGPITLKVYREDGTSEINPNFKASDLHLGEWREVMKACPNRTGNGLEIIYKQIGTRMNYIHTTKLELGINLDIPLSKQDPLDKLNDLANKKRKHAADIHDYFKANKRLKSSVQYKDHLPSTILNEPVLEIFFRRHQGPRLDDQGRTFSSLLLAEIDKRNLNPLKQIRVIEQLRLVPSCFAIFDLEPLSLSFNFVFTSEISKSLSFSLDRLCLLTILSLDQHAHTLHHLKSLLTISLDGLNILKKDLEYQSLRKSLSLILELS</sequence>